<feature type="domain" description="Aminoglycoside phosphotransferase" evidence="1">
    <location>
        <begin position="75"/>
        <end position="268"/>
    </location>
</feature>
<dbReference type="OrthoDB" id="4177236at2759"/>
<evidence type="ECO:0000259" key="1">
    <source>
        <dbReference type="Pfam" id="PF01636"/>
    </source>
</evidence>
<dbReference type="Pfam" id="PF01636">
    <property type="entry name" value="APH"/>
    <property type="match status" value="1"/>
</dbReference>
<dbReference type="EMBL" id="QGMI01001288">
    <property type="protein sequence ID" value="TVY33846.1"/>
    <property type="molecule type" value="Genomic_DNA"/>
</dbReference>
<proteinExistence type="predicted"/>
<accession>A0A8H8REI0</accession>
<reference evidence="2 3" key="1">
    <citation type="submission" date="2018-05" db="EMBL/GenBank/DDBJ databases">
        <title>Genome sequencing and assembly of the regulated plant pathogen Lachnellula willkommii and related sister species for the development of diagnostic species identification markers.</title>
        <authorList>
            <person name="Giroux E."/>
            <person name="Bilodeau G."/>
        </authorList>
    </citation>
    <scope>NUCLEOTIDE SEQUENCE [LARGE SCALE GENOMIC DNA]</scope>
    <source>
        <strain evidence="2 3">CBS 160.35</strain>
    </source>
</reference>
<comment type="caution">
    <text evidence="2">The sequence shown here is derived from an EMBL/GenBank/DDBJ whole genome shotgun (WGS) entry which is preliminary data.</text>
</comment>
<dbReference type="PANTHER" id="PTHR21310:SF39">
    <property type="entry name" value="AMINOGLYCOSIDE PHOSPHOTRANSFERASE DOMAIN-CONTAINING PROTEIN"/>
    <property type="match status" value="1"/>
</dbReference>
<organism evidence="2 3">
    <name type="scientific">Lachnellula occidentalis</name>
    <dbReference type="NCBI Taxonomy" id="215460"/>
    <lineage>
        <taxon>Eukaryota</taxon>
        <taxon>Fungi</taxon>
        <taxon>Dikarya</taxon>
        <taxon>Ascomycota</taxon>
        <taxon>Pezizomycotina</taxon>
        <taxon>Leotiomycetes</taxon>
        <taxon>Helotiales</taxon>
        <taxon>Lachnaceae</taxon>
        <taxon>Lachnellula</taxon>
    </lineage>
</organism>
<gene>
    <name evidence="2" type="ORF">LOCC1_G007094</name>
</gene>
<dbReference type="InterPro" id="IPR011009">
    <property type="entry name" value="Kinase-like_dom_sf"/>
</dbReference>
<evidence type="ECO:0000313" key="3">
    <source>
        <dbReference type="Proteomes" id="UP000443090"/>
    </source>
</evidence>
<dbReference type="AlphaFoldDB" id="A0A8H8REI0"/>
<keyword evidence="3" id="KW-1185">Reference proteome</keyword>
<name>A0A8H8REI0_9HELO</name>
<dbReference type="InterPro" id="IPR002575">
    <property type="entry name" value="Aminoglycoside_PTrfase"/>
</dbReference>
<dbReference type="SUPFAM" id="SSF56112">
    <property type="entry name" value="Protein kinase-like (PK-like)"/>
    <property type="match status" value="1"/>
</dbReference>
<dbReference type="Gene3D" id="3.90.1200.10">
    <property type="match status" value="1"/>
</dbReference>
<dbReference type="PANTHER" id="PTHR21310">
    <property type="entry name" value="AMINOGLYCOSIDE PHOSPHOTRANSFERASE-RELATED-RELATED"/>
    <property type="match status" value="1"/>
</dbReference>
<sequence>MFISKSVVAVVDSCGLPGSCNRAMAALTWDIHTASEEWLIEFCQRAEKENGLIGGHKEGDRVVKLSNDIAAKFGHGVAASEAETQEFAHRNANPSIVHVPRVYRFFQRNDPTWHCPKGYLFMEYVPGQALQELDLGANTDIIPRVAKIVAHFGQIQDSQVPGPIGEGQPEGYLWGDDGARTTFTCVADMEAWLNKRLSLRNKSIDLGSHPLVLCHMDLCRRNIILEKNNTICLFDWGFAGLYPRFFEIASLSCLNPYDEPYEKPLLQATTTLLGLTVEEKHSMDLLQIARAANLRYTFEVDGNEYGLPDDFHSLPPPSPLPSQSSNPL</sequence>
<dbReference type="Proteomes" id="UP000443090">
    <property type="component" value="Unassembled WGS sequence"/>
</dbReference>
<protein>
    <recommendedName>
        <fullName evidence="1">Aminoglycoside phosphotransferase domain-containing protein</fullName>
    </recommendedName>
</protein>
<dbReference type="InterPro" id="IPR051678">
    <property type="entry name" value="AGP_Transferase"/>
</dbReference>
<evidence type="ECO:0000313" key="2">
    <source>
        <dbReference type="EMBL" id="TVY33846.1"/>
    </source>
</evidence>